<evidence type="ECO:0000256" key="12">
    <source>
        <dbReference type="PIRNR" id="PIRNR018425"/>
    </source>
</evidence>
<dbReference type="Pfam" id="PF04928">
    <property type="entry name" value="PAP_central"/>
    <property type="match status" value="1"/>
</dbReference>
<gene>
    <name evidence="20" type="primary">LOC118276552</name>
</gene>
<dbReference type="Gene3D" id="3.30.460.10">
    <property type="entry name" value="Beta Polymerase, domain 2"/>
    <property type="match status" value="1"/>
</dbReference>
<dbReference type="PIRSF" id="PIRSF018425">
    <property type="entry name" value="PolyA_polymerase"/>
    <property type="match status" value="1"/>
</dbReference>
<comment type="cofactor">
    <cofactor evidence="14">
        <name>Mg(2+)</name>
        <dbReference type="ChEBI" id="CHEBI:18420"/>
    </cofactor>
    <text evidence="14">Binds 2 magnesium ions. Also active with manganese.</text>
</comment>
<feature type="domain" description="Poly(A) polymerase RNA-binding" evidence="16">
    <location>
        <begin position="332"/>
        <end position="485"/>
    </location>
</feature>
<comment type="catalytic activity">
    <reaction evidence="11 12">
        <text>RNA(n) + ATP = RNA(n)-3'-adenine ribonucleotide + diphosphate</text>
        <dbReference type="Rhea" id="RHEA:11332"/>
        <dbReference type="Rhea" id="RHEA-COMP:14527"/>
        <dbReference type="Rhea" id="RHEA-COMP:17347"/>
        <dbReference type="ChEBI" id="CHEBI:30616"/>
        <dbReference type="ChEBI" id="CHEBI:33019"/>
        <dbReference type="ChEBI" id="CHEBI:140395"/>
        <dbReference type="ChEBI" id="CHEBI:173115"/>
        <dbReference type="EC" id="2.7.7.19"/>
    </reaction>
</comment>
<keyword evidence="4 12" id="KW-0507">mRNA processing</keyword>
<dbReference type="InterPro" id="IPR007012">
    <property type="entry name" value="PolA_pol_cen_dom"/>
</dbReference>
<dbReference type="PANTHER" id="PTHR10682">
    <property type="entry name" value="POLY A POLYMERASE"/>
    <property type="match status" value="1"/>
</dbReference>
<feature type="binding site" evidence="13">
    <location>
        <position position="195"/>
    </location>
    <ligand>
        <name>ATP</name>
        <dbReference type="ChEBI" id="CHEBI:30616"/>
    </ligand>
</feature>
<keyword evidence="6 14" id="KW-0479">Metal-binding</keyword>
<evidence type="ECO:0000259" key="18">
    <source>
        <dbReference type="Pfam" id="PF20750"/>
    </source>
</evidence>
<dbReference type="GO" id="GO:0031123">
    <property type="term" value="P:RNA 3'-end processing"/>
    <property type="evidence" value="ECO:0007669"/>
    <property type="project" value="InterPro"/>
</dbReference>
<evidence type="ECO:0000256" key="15">
    <source>
        <dbReference type="SAM" id="MobiDB-lite"/>
    </source>
</evidence>
<dbReference type="InterPro" id="IPR014492">
    <property type="entry name" value="PolyA_polymerase"/>
</dbReference>
<feature type="domain" description="Poly(A) polymerase central" evidence="17">
    <location>
        <begin position="186"/>
        <end position="329"/>
    </location>
</feature>
<evidence type="ECO:0000256" key="9">
    <source>
        <dbReference type="ARBA" id="ARBA00022842"/>
    </source>
</evidence>
<dbReference type="FunFam" id="1.10.1410.10:FF:000001">
    <property type="entry name" value="Putative poly(A) polymerase gamma"/>
    <property type="match status" value="1"/>
</dbReference>
<proteinExistence type="inferred from homology"/>
<feature type="binding site" evidence="13">
    <location>
        <position position="204"/>
    </location>
    <ligand>
        <name>ATP</name>
        <dbReference type="ChEBI" id="CHEBI:30616"/>
    </ligand>
</feature>
<comment type="function">
    <text evidence="12">Polymerase that creates the 3'-poly(A) tail of mRNA's.</text>
</comment>
<feature type="binding site" evidence="13">
    <location>
        <begin position="213"/>
        <end position="214"/>
    </location>
    <ligand>
        <name>ATP</name>
        <dbReference type="ChEBI" id="CHEBI:30616"/>
    </ligand>
</feature>
<evidence type="ECO:0000259" key="16">
    <source>
        <dbReference type="Pfam" id="PF04926"/>
    </source>
</evidence>
<protein>
    <recommendedName>
        <fullName evidence="12">Poly(A) polymerase</fullName>
        <ecNumber evidence="12">2.7.7.19</ecNumber>
    </recommendedName>
</protein>
<feature type="binding site" evidence="14">
    <location>
        <position position="82"/>
    </location>
    <ligand>
        <name>Mg(2+)</name>
        <dbReference type="ChEBI" id="CHEBI:18420"/>
        <label>2</label>
        <note>catalytic</note>
    </ligand>
</feature>
<dbReference type="Gene3D" id="1.10.1410.10">
    <property type="match status" value="1"/>
</dbReference>
<evidence type="ECO:0000313" key="20">
    <source>
        <dbReference type="RefSeq" id="XP_050555707.1"/>
    </source>
</evidence>
<name>A0A9R0F032_SPOFR</name>
<evidence type="ECO:0000256" key="14">
    <source>
        <dbReference type="PIRSR" id="PIRSR018425-2"/>
    </source>
</evidence>
<evidence type="ECO:0000256" key="10">
    <source>
        <dbReference type="ARBA" id="ARBA00023242"/>
    </source>
</evidence>
<sequence>MSEVRTNELKDAMCPYGAYESKSEARHREDVVATLSLLVRQWTREETLKKGHPAYVAHFVGGHVCPFGSYMLRVHHRFAKIDALCVAPQYLERKDFFTSFYALLKSQKKVRDLRAAEDAFVPSMKFTFKGIRFNLLYAKLNLPRVKVSLNLRDNALLKDMDPRCLRSLSCYRATEEILRLVPNPNNFKRTLRAIKLWAKRRGVYSNSLGFLDGVSLAMLVAYTCILYPEAHAATLVHRFFCVVAQWKWPEIARQRRIAPDTEFPFWDSSVNVPEFFGKMRIVTPIFPEYDNSFNMTESTRNIVMEEIATGLMASVDIFLYKNRWSHLFECSNFFDKYKHYLVLLAFSATPDDQPAWRELVEAKIPNFIQCLDRNHRIHLAHLNPVCYNSVPLNTNYGQPQALQPGTPMPKNTGIQRDEDGAVVANCCSMWFVGLTFKKNQAVDLSFESDKFSKVIDREAIKSKLQQEGILVEIDQVERDQLYQYLSTSLMLDEPIPSSEGLSEDLFTSPQTTKRAAESDDSPAPKRQRNISTSDIENELSNDDC</sequence>
<keyword evidence="8 12" id="KW-0067">ATP-binding</keyword>
<dbReference type="GeneID" id="118276552"/>
<dbReference type="Pfam" id="PF04926">
    <property type="entry name" value="PAP_RNA-bind"/>
    <property type="match status" value="1"/>
</dbReference>
<dbReference type="EC" id="2.7.7.19" evidence="12"/>
<dbReference type="PANTHER" id="PTHR10682:SF10">
    <property type="entry name" value="POLYNUCLEOTIDE ADENYLYLTRANSFERASE"/>
    <property type="match status" value="1"/>
</dbReference>
<comment type="similarity">
    <text evidence="3 12">Belongs to the poly(A) polymerase family.</text>
</comment>
<feature type="region of interest" description="Disordered" evidence="15">
    <location>
        <begin position="496"/>
        <end position="544"/>
    </location>
</feature>
<dbReference type="GO" id="GO:0046872">
    <property type="term" value="F:metal ion binding"/>
    <property type="evidence" value="ECO:0007669"/>
    <property type="project" value="UniProtKB-KW"/>
</dbReference>
<dbReference type="SUPFAM" id="SSF81301">
    <property type="entry name" value="Nucleotidyltransferase"/>
    <property type="match status" value="1"/>
</dbReference>
<evidence type="ECO:0000256" key="1">
    <source>
        <dbReference type="ARBA" id="ARBA00001936"/>
    </source>
</evidence>
<feature type="binding site" evidence="14">
    <location>
        <position position="82"/>
    </location>
    <ligand>
        <name>Mg(2+)</name>
        <dbReference type="ChEBI" id="CHEBI:18420"/>
        <label>1</label>
        <note>catalytic</note>
    </ligand>
</feature>
<dbReference type="GO" id="GO:0005634">
    <property type="term" value="C:nucleus"/>
    <property type="evidence" value="ECO:0007669"/>
    <property type="project" value="UniProtKB-SubCell"/>
</dbReference>
<keyword evidence="5 12" id="KW-0808">Transferase</keyword>
<dbReference type="RefSeq" id="XP_050555707.1">
    <property type="nucleotide sequence ID" value="XM_050699750.1"/>
</dbReference>
<dbReference type="GO" id="GO:0003723">
    <property type="term" value="F:RNA binding"/>
    <property type="evidence" value="ECO:0007669"/>
    <property type="project" value="UniProtKB-UniRule"/>
</dbReference>
<evidence type="ECO:0000256" key="8">
    <source>
        <dbReference type="ARBA" id="ARBA00022840"/>
    </source>
</evidence>
<organism evidence="19 20">
    <name type="scientific">Spodoptera frugiperda</name>
    <name type="common">Fall armyworm</name>
    <dbReference type="NCBI Taxonomy" id="7108"/>
    <lineage>
        <taxon>Eukaryota</taxon>
        <taxon>Metazoa</taxon>
        <taxon>Ecdysozoa</taxon>
        <taxon>Arthropoda</taxon>
        <taxon>Hexapoda</taxon>
        <taxon>Insecta</taxon>
        <taxon>Pterygota</taxon>
        <taxon>Neoptera</taxon>
        <taxon>Endopterygota</taxon>
        <taxon>Lepidoptera</taxon>
        <taxon>Glossata</taxon>
        <taxon>Ditrysia</taxon>
        <taxon>Noctuoidea</taxon>
        <taxon>Noctuidae</taxon>
        <taxon>Amphipyrinae</taxon>
        <taxon>Spodoptera</taxon>
    </lineage>
</organism>
<evidence type="ECO:0000256" key="13">
    <source>
        <dbReference type="PIRSR" id="PIRSR018425-1"/>
    </source>
</evidence>
<evidence type="ECO:0000256" key="3">
    <source>
        <dbReference type="ARBA" id="ARBA00010912"/>
    </source>
</evidence>
<keyword evidence="7 12" id="KW-0547">Nucleotide-binding</keyword>
<dbReference type="GO" id="GO:0005524">
    <property type="term" value="F:ATP binding"/>
    <property type="evidence" value="ECO:0007669"/>
    <property type="project" value="UniProtKB-UniRule"/>
</dbReference>
<keyword evidence="9 14" id="KW-0460">Magnesium</keyword>
<evidence type="ECO:0000256" key="11">
    <source>
        <dbReference type="ARBA" id="ARBA00048830"/>
    </source>
</evidence>
<comment type="cofactor">
    <cofactor evidence="1">
        <name>Mn(2+)</name>
        <dbReference type="ChEBI" id="CHEBI:29035"/>
    </cofactor>
</comment>
<evidence type="ECO:0000256" key="2">
    <source>
        <dbReference type="ARBA" id="ARBA00004123"/>
    </source>
</evidence>
<dbReference type="InterPro" id="IPR043519">
    <property type="entry name" value="NT_sf"/>
</dbReference>
<feature type="domain" description="Poly(A) polymerase nucleotidyltransferase" evidence="18">
    <location>
        <begin position="5"/>
        <end position="181"/>
    </location>
</feature>
<evidence type="ECO:0000256" key="7">
    <source>
        <dbReference type="ARBA" id="ARBA00022741"/>
    </source>
</evidence>
<comment type="subcellular location">
    <subcellularLocation>
        <location evidence="2 12">Nucleus</location>
    </subcellularLocation>
</comment>
<dbReference type="GO" id="GO:0006397">
    <property type="term" value="P:mRNA processing"/>
    <property type="evidence" value="ECO:0007669"/>
    <property type="project" value="UniProtKB-KW"/>
</dbReference>
<dbReference type="InterPro" id="IPR048840">
    <property type="entry name" value="PolA_pol_NTPase"/>
</dbReference>
<evidence type="ECO:0000259" key="17">
    <source>
        <dbReference type="Pfam" id="PF04928"/>
    </source>
</evidence>
<dbReference type="CDD" id="cd05402">
    <property type="entry name" value="NT_PAP_TUTase"/>
    <property type="match status" value="1"/>
</dbReference>
<evidence type="ECO:0000256" key="4">
    <source>
        <dbReference type="ARBA" id="ARBA00022664"/>
    </source>
</evidence>
<feature type="binding site" evidence="13">
    <location>
        <begin position="67"/>
        <end position="69"/>
    </location>
    <ligand>
        <name>ATP</name>
        <dbReference type="ChEBI" id="CHEBI:30616"/>
    </ligand>
</feature>
<keyword evidence="19" id="KW-1185">Reference proteome</keyword>
<dbReference type="SUPFAM" id="SSF55003">
    <property type="entry name" value="PAP/Archaeal CCA-adding enzyme, C-terminal domain"/>
    <property type="match status" value="1"/>
</dbReference>
<reference evidence="20" key="1">
    <citation type="submission" date="2025-08" db="UniProtKB">
        <authorList>
            <consortium name="RefSeq"/>
        </authorList>
    </citation>
    <scope>IDENTIFICATION</scope>
    <source>
        <tissue evidence="20">Whole larval tissue</tissue>
    </source>
</reference>
<dbReference type="OrthoDB" id="412748at2759"/>
<dbReference type="InterPro" id="IPR007010">
    <property type="entry name" value="PolA_pol_RNA-bd_dom"/>
</dbReference>
<dbReference type="Pfam" id="PF20750">
    <property type="entry name" value="PAP_NTPase"/>
    <property type="match status" value="1"/>
</dbReference>
<evidence type="ECO:0000256" key="6">
    <source>
        <dbReference type="ARBA" id="ARBA00022723"/>
    </source>
</evidence>
<keyword evidence="10 12" id="KW-0539">Nucleus</keyword>
<feature type="compositionally biased region" description="Acidic residues" evidence="15">
    <location>
        <begin position="535"/>
        <end position="544"/>
    </location>
</feature>
<dbReference type="Proteomes" id="UP000829999">
    <property type="component" value="Chromosome 17"/>
</dbReference>
<dbReference type="InterPro" id="IPR011068">
    <property type="entry name" value="NuclTrfase_I-like_C"/>
</dbReference>
<dbReference type="SUPFAM" id="SSF81631">
    <property type="entry name" value="PAP/OAS1 substrate-binding domain"/>
    <property type="match status" value="1"/>
</dbReference>
<dbReference type="GO" id="GO:1990817">
    <property type="term" value="F:poly(A) RNA polymerase activity"/>
    <property type="evidence" value="ECO:0007669"/>
    <property type="project" value="UniProtKB-UniRule"/>
</dbReference>
<dbReference type="Gene3D" id="3.30.70.590">
    <property type="entry name" value="Poly(A) polymerase predicted RNA binding domain"/>
    <property type="match status" value="1"/>
</dbReference>
<evidence type="ECO:0000313" key="19">
    <source>
        <dbReference type="Proteomes" id="UP000829999"/>
    </source>
</evidence>
<dbReference type="AlphaFoldDB" id="A0A9R0F032"/>
<accession>A0A9R0F032</accession>
<evidence type="ECO:0000256" key="5">
    <source>
        <dbReference type="ARBA" id="ARBA00022679"/>
    </source>
</evidence>